<dbReference type="OrthoDB" id="411064at2759"/>
<organism evidence="4 5">
    <name type="scientific">Thraustotheca clavata</name>
    <dbReference type="NCBI Taxonomy" id="74557"/>
    <lineage>
        <taxon>Eukaryota</taxon>
        <taxon>Sar</taxon>
        <taxon>Stramenopiles</taxon>
        <taxon>Oomycota</taxon>
        <taxon>Saprolegniomycetes</taxon>
        <taxon>Saprolegniales</taxon>
        <taxon>Achlyaceae</taxon>
        <taxon>Thraustotheca</taxon>
    </lineage>
</organism>
<dbReference type="STRING" id="74557.A0A1V9YXK4"/>
<dbReference type="GO" id="GO:0046872">
    <property type="term" value="F:metal ion binding"/>
    <property type="evidence" value="ECO:0007669"/>
    <property type="project" value="UniProtKB-KW"/>
</dbReference>
<evidence type="ECO:0000313" key="5">
    <source>
        <dbReference type="Proteomes" id="UP000243217"/>
    </source>
</evidence>
<gene>
    <name evidence="4" type="ORF">THRCLA_09293</name>
</gene>
<protein>
    <recommendedName>
        <fullName evidence="3">Fumarylacetoacetase-like C-terminal domain-containing protein</fullName>
    </recommendedName>
</protein>
<dbReference type="PANTHER" id="PTHR11820">
    <property type="entry name" value="ACYLPYRUVASE"/>
    <property type="match status" value="1"/>
</dbReference>
<name>A0A1V9YXK4_9STRA</name>
<dbReference type="FunFam" id="3.90.850.10:FF:000003">
    <property type="entry name" value="Fumarylacetoacetate hydrolase domain-containing 1"/>
    <property type="match status" value="1"/>
</dbReference>
<reference evidence="4 5" key="1">
    <citation type="journal article" date="2014" name="Genome Biol. Evol.">
        <title>The secreted proteins of Achlya hypogyna and Thraustotheca clavata identify the ancestral oomycete secretome and reveal gene acquisitions by horizontal gene transfer.</title>
        <authorList>
            <person name="Misner I."/>
            <person name="Blouin N."/>
            <person name="Leonard G."/>
            <person name="Richards T.A."/>
            <person name="Lane C.E."/>
        </authorList>
    </citation>
    <scope>NUCLEOTIDE SEQUENCE [LARGE SCALE GENOMIC DNA]</scope>
    <source>
        <strain evidence="4 5">ATCC 34112</strain>
    </source>
</reference>
<sequence>MAKFLGNTLIRVGKKVVAIGKNYEAHAREMGALSAPKEPVIFLKPTTSYAREGESILLPAHIGSVHHEVELGVVIGKGGKDIDEDDWTKHVAGYVLAIDMTARDLQSKAKKEGLPWTPAKCYDTFLPISDFIPTTKIPSPHDVEIWLNVDGVERQRVNTGEMVHKIPFLVSHISRIMTLEEGDVIITGTPEGVGPVEPGNIVTAGIEGILEMTFPVATREYKRGSENSSFSNFLEHELMITMAVPIEFDTSRVLSRSYCPNCACTYMSFDPRRNTYCTSDCEATAKILRLEQINDESDSDDDQDGDVYLICVPKFDMNAINRQKRKQQSHRLSSPRDIPKRTMFYSGDAISY</sequence>
<dbReference type="PANTHER" id="PTHR11820:SF7">
    <property type="entry name" value="ACYLPYRUVASE FAHD1, MITOCHONDRIAL"/>
    <property type="match status" value="1"/>
</dbReference>
<keyword evidence="5" id="KW-1185">Reference proteome</keyword>
<dbReference type="AlphaFoldDB" id="A0A1V9YXK4"/>
<feature type="domain" description="Fumarylacetoacetase-like C-terminal" evidence="3">
    <location>
        <begin position="15"/>
        <end position="216"/>
    </location>
</feature>
<keyword evidence="2" id="KW-0479">Metal-binding</keyword>
<comment type="similarity">
    <text evidence="1">Belongs to the FAH family.</text>
</comment>
<accession>A0A1V9YXK4</accession>
<comment type="caution">
    <text evidence="4">The sequence shown here is derived from an EMBL/GenBank/DDBJ whole genome shotgun (WGS) entry which is preliminary data.</text>
</comment>
<evidence type="ECO:0000313" key="4">
    <source>
        <dbReference type="EMBL" id="OQR90544.1"/>
    </source>
</evidence>
<proteinExistence type="inferred from homology"/>
<dbReference type="SUPFAM" id="SSF56529">
    <property type="entry name" value="FAH"/>
    <property type="match status" value="1"/>
</dbReference>
<dbReference type="InterPro" id="IPR011234">
    <property type="entry name" value="Fumarylacetoacetase-like_C"/>
</dbReference>
<evidence type="ECO:0000256" key="1">
    <source>
        <dbReference type="ARBA" id="ARBA00010211"/>
    </source>
</evidence>
<evidence type="ECO:0000256" key="2">
    <source>
        <dbReference type="ARBA" id="ARBA00022723"/>
    </source>
</evidence>
<dbReference type="GO" id="GO:0005739">
    <property type="term" value="C:mitochondrion"/>
    <property type="evidence" value="ECO:0007669"/>
    <property type="project" value="TreeGrafter"/>
</dbReference>
<dbReference type="GO" id="GO:0019752">
    <property type="term" value="P:carboxylic acid metabolic process"/>
    <property type="evidence" value="ECO:0007669"/>
    <property type="project" value="UniProtKB-ARBA"/>
</dbReference>
<dbReference type="Pfam" id="PF01557">
    <property type="entry name" value="FAA_hydrolase"/>
    <property type="match status" value="1"/>
</dbReference>
<dbReference type="GO" id="GO:0018773">
    <property type="term" value="F:acetylpyruvate hydrolase activity"/>
    <property type="evidence" value="ECO:0007669"/>
    <property type="project" value="TreeGrafter"/>
</dbReference>
<evidence type="ECO:0000259" key="3">
    <source>
        <dbReference type="Pfam" id="PF01557"/>
    </source>
</evidence>
<dbReference type="InterPro" id="IPR036663">
    <property type="entry name" value="Fumarylacetoacetase_C_sf"/>
</dbReference>
<dbReference type="Gene3D" id="3.90.850.10">
    <property type="entry name" value="Fumarylacetoacetase-like, C-terminal domain"/>
    <property type="match status" value="1"/>
</dbReference>
<dbReference type="EMBL" id="JNBS01002523">
    <property type="protein sequence ID" value="OQR90544.1"/>
    <property type="molecule type" value="Genomic_DNA"/>
</dbReference>
<dbReference type="Proteomes" id="UP000243217">
    <property type="component" value="Unassembled WGS sequence"/>
</dbReference>